<accession>S0EY14</accession>
<name>S0EY14_CHTCT</name>
<protein>
    <submittedName>
        <fullName evidence="1">Uncharacterized protein</fullName>
    </submittedName>
</protein>
<keyword evidence="2" id="KW-1185">Reference proteome</keyword>
<dbReference type="Gene3D" id="2.115.10.20">
    <property type="entry name" value="Glycosyl hydrolase domain, family 43"/>
    <property type="match status" value="1"/>
</dbReference>
<proteinExistence type="predicted"/>
<dbReference type="InParanoid" id="S0EY14"/>
<dbReference type="InterPro" id="IPR023296">
    <property type="entry name" value="Glyco_hydro_beta-prop_sf"/>
</dbReference>
<sequence>MSLRMGKQFGAVPLFDPKEGIVVRSPQQRGKGWWVGAPSSVFDPTTDTFYLVYRVRRPPELGRGVECRIAASSNGVTFEDIGTISKDSLDALSVERGSLIQAPDGRWLLYLSYASAADGRWYVGRAEADAPEKFEADCVSVLFSPDDLACEGVKDPCAFLIGRMIYLLLSYAVTLPNLTEEQKAVRHATGDIYNTGLTESRSAAAISGDGRVFQWLGDVSPQHAPLLPLNSEKTQRWDGYCRRLGALLPLEDGGFLAFYDGSASVEGNYEEQTGLAITFDLQHYHSLSPHGPILRSPYGSGSLRYVDVLPVGNELFYYYEMACADGSHELRVSVVER</sequence>
<dbReference type="EMBL" id="HF951689">
    <property type="protein sequence ID" value="CCW36604.1"/>
    <property type="molecule type" value="Genomic_DNA"/>
</dbReference>
<dbReference type="KEGG" id="ccz:CCALI_02819"/>
<gene>
    <name evidence="1" type="ORF">CCALI_02819</name>
</gene>
<evidence type="ECO:0000313" key="2">
    <source>
        <dbReference type="Proteomes" id="UP000014227"/>
    </source>
</evidence>
<dbReference type="OrthoDB" id="251398at2"/>
<dbReference type="SUPFAM" id="SSF75005">
    <property type="entry name" value="Arabinanase/levansucrase/invertase"/>
    <property type="match status" value="1"/>
</dbReference>
<dbReference type="STRING" id="454171.CP488_01269"/>
<dbReference type="PATRIC" id="fig|1303518.3.peg.2925"/>
<dbReference type="eggNOG" id="COG1621">
    <property type="taxonomic scope" value="Bacteria"/>
</dbReference>
<dbReference type="HOGENOM" id="CLU_983302_0_0_0"/>
<organism evidence="1 2">
    <name type="scientific">Chthonomonas calidirosea (strain DSM 23976 / ICMP 18418 / T49)</name>
    <dbReference type="NCBI Taxonomy" id="1303518"/>
    <lineage>
        <taxon>Bacteria</taxon>
        <taxon>Bacillati</taxon>
        <taxon>Armatimonadota</taxon>
        <taxon>Chthonomonadia</taxon>
        <taxon>Chthonomonadales</taxon>
        <taxon>Chthonomonadaceae</taxon>
        <taxon>Chthonomonas</taxon>
    </lineage>
</organism>
<evidence type="ECO:0000313" key="1">
    <source>
        <dbReference type="EMBL" id="CCW36604.1"/>
    </source>
</evidence>
<dbReference type="Proteomes" id="UP000014227">
    <property type="component" value="Chromosome I"/>
</dbReference>
<dbReference type="RefSeq" id="WP_016484108.1">
    <property type="nucleotide sequence ID" value="NC_021487.1"/>
</dbReference>
<dbReference type="AlphaFoldDB" id="S0EY14"/>
<reference evidence="2" key="1">
    <citation type="submission" date="2013-03" db="EMBL/GenBank/DDBJ databases">
        <title>Genome sequence of Chthonomonas calidirosea, the first sequenced genome from the Armatimonadetes phylum (formally candidate division OP10).</title>
        <authorList>
            <person name="Lee K.C.Y."/>
            <person name="Morgan X.C."/>
            <person name="Dunfield P.F."/>
            <person name="Tamas I."/>
            <person name="Houghton K.M."/>
            <person name="Vyssotski M."/>
            <person name="Ryan J.L.J."/>
            <person name="Lagutin K."/>
            <person name="McDonald I.R."/>
            <person name="Stott M.B."/>
        </authorList>
    </citation>
    <scope>NUCLEOTIDE SEQUENCE [LARGE SCALE GENOMIC DNA]</scope>
    <source>
        <strain evidence="2">DSM 23976 / ICMP 18418 / T49</strain>
    </source>
</reference>